<sequence>MGILAWIILGLVAGILAKLILPGDDPGGFIITIIIGIVGGVIGGYIGTYLGWGTVTGFNLPSIGLAILGAIVLLIGYRIVAGGKHI</sequence>
<accession>I4C5C8</accession>
<dbReference type="KEGG" id="dti:Desti_2068"/>
<dbReference type="InterPro" id="IPR007341">
    <property type="entry name" value="Transgly_assoc"/>
</dbReference>
<evidence type="ECO:0000256" key="7">
    <source>
        <dbReference type="SAM" id="Phobius"/>
    </source>
</evidence>
<evidence type="ECO:0000256" key="4">
    <source>
        <dbReference type="ARBA" id="ARBA00022692"/>
    </source>
</evidence>
<keyword evidence="9" id="KW-1185">Reference proteome</keyword>
<dbReference type="STRING" id="706587.Desti_2068"/>
<dbReference type="PANTHER" id="PTHR33884:SF3">
    <property type="entry name" value="UPF0410 PROTEIN YMGE"/>
    <property type="match status" value="1"/>
</dbReference>
<dbReference type="Proteomes" id="UP000006055">
    <property type="component" value="Chromosome"/>
</dbReference>
<dbReference type="HOGENOM" id="CLU_160040_2_3_7"/>
<keyword evidence="4 7" id="KW-0812">Transmembrane</keyword>
<name>I4C5C8_DESTA</name>
<evidence type="ECO:0000313" key="9">
    <source>
        <dbReference type="Proteomes" id="UP000006055"/>
    </source>
</evidence>
<comment type="subcellular location">
    <subcellularLocation>
        <location evidence="1">Cell membrane</location>
        <topology evidence="1">Multi-pass membrane protein</topology>
    </subcellularLocation>
</comment>
<evidence type="ECO:0000256" key="2">
    <source>
        <dbReference type="ARBA" id="ARBA00011006"/>
    </source>
</evidence>
<comment type="similarity">
    <text evidence="2">Belongs to the UPF0410 family.</text>
</comment>
<keyword evidence="5 7" id="KW-1133">Transmembrane helix</keyword>
<evidence type="ECO:0000256" key="3">
    <source>
        <dbReference type="ARBA" id="ARBA00022475"/>
    </source>
</evidence>
<evidence type="ECO:0000313" key="8">
    <source>
        <dbReference type="EMBL" id="AFM24769.1"/>
    </source>
</evidence>
<protein>
    <submittedName>
        <fullName evidence="8">Putative membrane protein</fullName>
    </submittedName>
</protein>
<dbReference type="Pfam" id="PF04226">
    <property type="entry name" value="Transgly_assoc"/>
    <property type="match status" value="1"/>
</dbReference>
<organism evidence="8 9">
    <name type="scientific">Desulfomonile tiedjei (strain ATCC 49306 / DSM 6799 / DCB-1)</name>
    <dbReference type="NCBI Taxonomy" id="706587"/>
    <lineage>
        <taxon>Bacteria</taxon>
        <taxon>Pseudomonadati</taxon>
        <taxon>Thermodesulfobacteriota</taxon>
        <taxon>Desulfomonilia</taxon>
        <taxon>Desulfomonilales</taxon>
        <taxon>Desulfomonilaceae</taxon>
        <taxon>Desulfomonile</taxon>
    </lineage>
</organism>
<dbReference type="EMBL" id="CP003360">
    <property type="protein sequence ID" value="AFM24769.1"/>
    <property type="molecule type" value="Genomic_DNA"/>
</dbReference>
<proteinExistence type="inferred from homology"/>
<dbReference type="AlphaFoldDB" id="I4C5C8"/>
<gene>
    <name evidence="8" type="ordered locus">Desti_2068</name>
</gene>
<evidence type="ECO:0000256" key="1">
    <source>
        <dbReference type="ARBA" id="ARBA00004651"/>
    </source>
</evidence>
<feature type="transmembrane region" description="Helical" evidence="7">
    <location>
        <begin position="27"/>
        <end position="46"/>
    </location>
</feature>
<dbReference type="RefSeq" id="WP_014809913.1">
    <property type="nucleotide sequence ID" value="NC_018025.1"/>
</dbReference>
<dbReference type="GO" id="GO:0005886">
    <property type="term" value="C:plasma membrane"/>
    <property type="evidence" value="ECO:0007669"/>
    <property type="project" value="UniProtKB-SubCell"/>
</dbReference>
<reference evidence="9" key="1">
    <citation type="submission" date="2012-06" db="EMBL/GenBank/DDBJ databases">
        <title>Complete sequence of chromosome of Desulfomonile tiedjei DSM 6799.</title>
        <authorList>
            <person name="Lucas S."/>
            <person name="Copeland A."/>
            <person name="Lapidus A."/>
            <person name="Glavina del Rio T."/>
            <person name="Dalin E."/>
            <person name="Tice H."/>
            <person name="Bruce D."/>
            <person name="Goodwin L."/>
            <person name="Pitluck S."/>
            <person name="Peters L."/>
            <person name="Ovchinnikova G."/>
            <person name="Zeytun A."/>
            <person name="Lu M."/>
            <person name="Kyrpides N."/>
            <person name="Mavromatis K."/>
            <person name="Ivanova N."/>
            <person name="Brettin T."/>
            <person name="Detter J.C."/>
            <person name="Han C."/>
            <person name="Larimer F."/>
            <person name="Land M."/>
            <person name="Hauser L."/>
            <person name="Markowitz V."/>
            <person name="Cheng J.-F."/>
            <person name="Hugenholtz P."/>
            <person name="Woyke T."/>
            <person name="Wu D."/>
            <person name="Spring S."/>
            <person name="Schroeder M."/>
            <person name="Brambilla E."/>
            <person name="Klenk H.-P."/>
            <person name="Eisen J.A."/>
        </authorList>
    </citation>
    <scope>NUCLEOTIDE SEQUENCE [LARGE SCALE GENOMIC DNA]</scope>
    <source>
        <strain evidence="9">ATCC 49306 / DSM 6799 / DCB-1</strain>
    </source>
</reference>
<dbReference type="PANTHER" id="PTHR33884">
    <property type="entry name" value="UPF0410 PROTEIN YMGE"/>
    <property type="match status" value="1"/>
</dbReference>
<dbReference type="eggNOG" id="COG2261">
    <property type="taxonomic scope" value="Bacteria"/>
</dbReference>
<evidence type="ECO:0000256" key="5">
    <source>
        <dbReference type="ARBA" id="ARBA00022989"/>
    </source>
</evidence>
<evidence type="ECO:0000256" key="6">
    <source>
        <dbReference type="ARBA" id="ARBA00023136"/>
    </source>
</evidence>
<feature type="transmembrane region" description="Helical" evidence="7">
    <location>
        <begin position="58"/>
        <end position="80"/>
    </location>
</feature>
<keyword evidence="6 7" id="KW-0472">Membrane</keyword>
<keyword evidence="3" id="KW-1003">Cell membrane</keyword>